<dbReference type="Pfam" id="PF11343">
    <property type="entry name" value="DUF3145"/>
    <property type="match status" value="1"/>
</dbReference>
<sequence>MFSPAEKTGQPVPLPPETTGNPTGGFIFLLAVPSALTSHVTWALENLTAHRLTPTWQAQPQKPGYHRADISWQGNSGGAALIASTLRHFKGSYFEVTERRTATSDALRIMHTPELGICTLPVDLQGNFTVTEDRIRYAFEKAAGNFDELYRQFSAAVGQLWDDELEPLRPNASSTSATVRLRA</sequence>
<dbReference type="InterPro" id="IPR021491">
    <property type="entry name" value="DUF3145"/>
</dbReference>
<reference evidence="1 2" key="1">
    <citation type="submission" date="2019-03" db="EMBL/GenBank/DDBJ databases">
        <title>Diversity of the mouse oral microbiome.</title>
        <authorList>
            <person name="Joseph S."/>
            <person name="Aduse-Opoku J."/>
            <person name="Curtis M."/>
            <person name="Wade W."/>
            <person name="Hashim A."/>
        </authorList>
    </citation>
    <scope>NUCLEOTIDE SEQUENCE [LARGE SCALE GENOMIC DNA]</scope>
    <source>
        <strain evidence="2">irhom_31</strain>
    </source>
</reference>
<protein>
    <submittedName>
        <fullName evidence="1">DUF3145 family protein</fullName>
    </submittedName>
</protein>
<dbReference type="RefSeq" id="WP_135011106.1">
    <property type="nucleotide sequence ID" value="NZ_JADGLK010000002.1"/>
</dbReference>
<accession>A0A4Y9F7Y0</accession>
<dbReference type="AlphaFoldDB" id="A0A4Y9F7Y0"/>
<dbReference type="Proteomes" id="UP000297951">
    <property type="component" value="Unassembled WGS sequence"/>
</dbReference>
<gene>
    <name evidence="1" type="ORF">E4U03_00820</name>
</gene>
<evidence type="ECO:0000313" key="2">
    <source>
        <dbReference type="Proteomes" id="UP000297951"/>
    </source>
</evidence>
<dbReference type="OrthoDB" id="3210860at2"/>
<organism evidence="1 2">
    <name type="scientific">Rothia nasimurium</name>
    <dbReference type="NCBI Taxonomy" id="85336"/>
    <lineage>
        <taxon>Bacteria</taxon>
        <taxon>Bacillati</taxon>
        <taxon>Actinomycetota</taxon>
        <taxon>Actinomycetes</taxon>
        <taxon>Micrococcales</taxon>
        <taxon>Micrococcaceae</taxon>
        <taxon>Rothia</taxon>
    </lineage>
</organism>
<proteinExistence type="predicted"/>
<evidence type="ECO:0000313" key="1">
    <source>
        <dbReference type="EMBL" id="TFU24151.1"/>
    </source>
</evidence>
<name>A0A4Y9F7Y0_9MICC</name>
<dbReference type="EMBL" id="SPQC01000002">
    <property type="protein sequence ID" value="TFU24151.1"/>
    <property type="molecule type" value="Genomic_DNA"/>
</dbReference>
<comment type="caution">
    <text evidence="1">The sequence shown here is derived from an EMBL/GenBank/DDBJ whole genome shotgun (WGS) entry which is preliminary data.</text>
</comment>